<dbReference type="EMBL" id="CP025197">
    <property type="protein sequence ID" value="AUG58452.1"/>
    <property type="molecule type" value="Genomic_DNA"/>
</dbReference>
<dbReference type="RefSeq" id="WP_101302944.1">
    <property type="nucleotide sequence ID" value="NZ_CP025197.1"/>
</dbReference>
<reference evidence="4 6" key="2">
    <citation type="journal article" date="2018" name="Syst. Appl. Microbiol.">
        <title>Characterization and high-quality draft genome sequence of Herbivorax saccincola A7, an anaerobic, alkaliphilic, thermophilic, cellulolytic, and xylanolytic bacterium.</title>
        <authorList>
            <person name="Aikawa S."/>
            <person name="Baramee S."/>
            <person name="Sermsathanaswadi J."/>
            <person name="Thianheng P."/>
            <person name="Tachaapaikoon C."/>
            <person name="Shikata A."/>
            <person name="Waeonukul R."/>
            <person name="Pason P."/>
            <person name="Ratanakhanokchai K."/>
            <person name="Kosugi A."/>
        </authorList>
    </citation>
    <scope>NUCLEOTIDE SEQUENCE [LARGE SCALE GENOMIC DNA]</scope>
    <source>
        <strain evidence="4 6">A7</strain>
    </source>
</reference>
<protein>
    <submittedName>
        <fullName evidence="3">CotH protein</fullName>
    </submittedName>
</protein>
<proteinExistence type="predicted"/>
<dbReference type="InterPro" id="IPR014867">
    <property type="entry name" value="Spore_coat_CotH_CotH2/3/7"/>
</dbReference>
<keyword evidence="1" id="KW-1133">Transmembrane helix</keyword>
<dbReference type="Proteomes" id="UP000239720">
    <property type="component" value="Unassembled WGS sequence"/>
</dbReference>
<accession>A0A2K9E404</accession>
<dbReference type="Pfam" id="PF13287">
    <property type="entry name" value="Fn3_assoc"/>
    <property type="match status" value="1"/>
</dbReference>
<evidence type="ECO:0000256" key="1">
    <source>
        <dbReference type="SAM" id="Phobius"/>
    </source>
</evidence>
<evidence type="ECO:0000259" key="2">
    <source>
        <dbReference type="Pfam" id="PF18998"/>
    </source>
</evidence>
<keyword evidence="1" id="KW-0472">Membrane</keyword>
<dbReference type="EMBL" id="NEMB01000003">
    <property type="protein sequence ID" value="PQQ66347.1"/>
    <property type="molecule type" value="Genomic_DNA"/>
</dbReference>
<evidence type="ECO:0000313" key="6">
    <source>
        <dbReference type="Proteomes" id="UP000239720"/>
    </source>
</evidence>
<gene>
    <name evidence="4" type="ORF">B9R14_06005</name>
    <name evidence="3" type="ORF">HVS_12895</name>
</gene>
<feature type="domain" description="Bacterial repeat" evidence="2">
    <location>
        <begin position="626"/>
        <end position="682"/>
    </location>
</feature>
<dbReference type="InterPro" id="IPR044060">
    <property type="entry name" value="Bacterial_rp_domain"/>
</dbReference>
<dbReference type="AlphaFoldDB" id="A0A2K9E404"/>
<dbReference type="Pfam" id="PF08757">
    <property type="entry name" value="CotH"/>
    <property type="match status" value="1"/>
</dbReference>
<dbReference type="OrthoDB" id="9806464at2"/>
<name>A0A2K9E404_9FIRM</name>
<keyword evidence="1" id="KW-0812">Transmembrane</keyword>
<evidence type="ECO:0000313" key="3">
    <source>
        <dbReference type="EMBL" id="AUG58452.1"/>
    </source>
</evidence>
<dbReference type="Pfam" id="PF18998">
    <property type="entry name" value="Flg_new_2"/>
    <property type="match status" value="1"/>
</dbReference>
<dbReference type="InterPro" id="IPR026876">
    <property type="entry name" value="Fn3_assoc_repeat"/>
</dbReference>
<feature type="transmembrane region" description="Helical" evidence="1">
    <location>
        <begin position="7"/>
        <end position="26"/>
    </location>
</feature>
<reference evidence="3 5" key="1">
    <citation type="submission" date="2017-12" db="EMBL/GenBank/DDBJ databases">
        <title>Complete genome sequence of Herbivorax saccincola GGR1, a novel Cellulosome-producing hydrolytic bacterium in a thermophilic biogas plant, established by Illumina and Nanopore MinION sequencing.</title>
        <authorList>
            <person name="Pechtl A."/>
            <person name="Ruckert C."/>
            <person name="Koeck D.E."/>
            <person name="Maus I."/>
            <person name="Winkler A."/>
            <person name="Kalinowski J."/>
            <person name="Puhler A."/>
            <person name="Schwarz W.W."/>
            <person name="Zverlov V.V."/>
            <person name="Schluter A."/>
            <person name="Liebl W."/>
        </authorList>
    </citation>
    <scope>NUCLEOTIDE SEQUENCE [LARGE SCALE GENOMIC DNA]</scope>
    <source>
        <strain evidence="3">GGR1</strain>
        <strain evidence="5">SR1</strain>
    </source>
</reference>
<organism evidence="3 5">
    <name type="scientific">Acetivibrio saccincola</name>
    <dbReference type="NCBI Taxonomy" id="1677857"/>
    <lineage>
        <taxon>Bacteria</taxon>
        <taxon>Bacillati</taxon>
        <taxon>Bacillota</taxon>
        <taxon>Clostridia</taxon>
        <taxon>Eubacteriales</taxon>
        <taxon>Oscillospiraceae</taxon>
        <taxon>Acetivibrio</taxon>
    </lineage>
</organism>
<dbReference type="KEGG" id="hsc:HVS_12895"/>
<evidence type="ECO:0000313" key="5">
    <source>
        <dbReference type="Proteomes" id="UP000233534"/>
    </source>
</evidence>
<dbReference type="Proteomes" id="UP000233534">
    <property type="component" value="Chromosome"/>
</dbReference>
<keyword evidence="5" id="KW-1185">Reference proteome</keyword>
<evidence type="ECO:0000313" key="4">
    <source>
        <dbReference type="EMBL" id="PQQ66347.1"/>
    </source>
</evidence>
<sequence length="683" mass="79957">MNKDKLKVISLILVSAVISGSIIFFLNSSESSNVSPTEKEAFNYENFDNIEEENTLVLSHKSGFYDEEFLLKVHLENLKANLENENIKIYYTLDGSEPNTGSNLYEDGIEIKNRKKDESIYSKIWDIADDYRPPSNVYKATVVRCRAFKGDTPVSNIITATYFVDKDAKNRYSLPIISLVSDPYNLFDYNHGIYVKGVFYDELYDSSLEPWEREGNFTQRGREWEREAYIEYFDGGEAKFSQNLGIRIHGGATRTYPQKSIRLYARGEYGQEFIEYPIFGNKKIMEEGNVADKFKTLLLRNGGNDGQSTIFRDALMQSLVEHTSLDIQAYKPVIVFLNGEYWGIHNIRERFDRHYFEQYYGVSRDDLVLMEGDGELVEGTEEDVVYYRNMINYIKNNSMKDPKHYRHISTLIDIENFILYNVAQIFFDNTDWPGNNYSFWRVRKENYDEDAPYGHDGRWRWVLYDTDFGFGLYPYYGGYNNNTLVHATEAGNNEWPNPDWSTFILRNLLENEEFKNQFINTFADHLNTSFKPEFVKKRIVEFKNLLEPEIDEHTSRWRPWPNWKRNVDALFEFAEKRPDAQREHIISFFNLEGISNISLDVSNKQHGYIRINSIDINDKTPGVEETVYPWTGRYFTGISLCITAVPLDGYKFVRWEGDVNENSQTIEVVPKEDMVIKAVFTKQ</sequence>